<evidence type="ECO:0008006" key="12">
    <source>
        <dbReference type="Google" id="ProtNLM"/>
    </source>
</evidence>
<dbReference type="Gene3D" id="1.10.357.140">
    <property type="entry name" value="UbiA prenyltransferase"/>
    <property type="match status" value="1"/>
</dbReference>
<evidence type="ECO:0000256" key="2">
    <source>
        <dbReference type="ARBA" id="ARBA00004141"/>
    </source>
</evidence>
<feature type="transmembrane region" description="Helical" evidence="9">
    <location>
        <begin position="130"/>
        <end position="146"/>
    </location>
</feature>
<dbReference type="FunFam" id="1.10.357.140:FF:000008">
    <property type="entry name" value="4-hydroxybenzoate octaprenyltransferase"/>
    <property type="match status" value="1"/>
</dbReference>
<comment type="subcellular location">
    <subcellularLocation>
        <location evidence="2">Membrane</location>
        <topology evidence="2">Multi-pass membrane protein</topology>
    </subcellularLocation>
</comment>
<evidence type="ECO:0000256" key="6">
    <source>
        <dbReference type="ARBA" id="ARBA00022692"/>
    </source>
</evidence>
<evidence type="ECO:0000256" key="9">
    <source>
        <dbReference type="SAM" id="Phobius"/>
    </source>
</evidence>
<dbReference type="AlphaFoldDB" id="A0A1Y1S0T4"/>
<feature type="transmembrane region" description="Helical" evidence="9">
    <location>
        <begin position="291"/>
        <end position="309"/>
    </location>
</feature>
<name>A0A1Y1S0T4_9SPIO</name>
<dbReference type="PANTHER" id="PTHR11048">
    <property type="entry name" value="PRENYLTRANSFERASES"/>
    <property type="match status" value="1"/>
</dbReference>
<feature type="transmembrane region" description="Helical" evidence="9">
    <location>
        <begin position="250"/>
        <end position="270"/>
    </location>
</feature>
<keyword evidence="6 9" id="KW-0812">Transmembrane</keyword>
<protein>
    <recommendedName>
        <fullName evidence="12">4-hydroxybenzoate octaprenyltransferase</fullName>
    </recommendedName>
</protein>
<dbReference type="GO" id="GO:0005886">
    <property type="term" value="C:plasma membrane"/>
    <property type="evidence" value="ECO:0007669"/>
    <property type="project" value="TreeGrafter"/>
</dbReference>
<dbReference type="InterPro" id="IPR039653">
    <property type="entry name" value="Prenyltransferase"/>
</dbReference>
<keyword evidence="8 9" id="KW-0472">Membrane</keyword>
<evidence type="ECO:0000256" key="8">
    <source>
        <dbReference type="ARBA" id="ARBA00023136"/>
    </source>
</evidence>
<feature type="transmembrane region" description="Helical" evidence="9">
    <location>
        <begin position="153"/>
        <end position="174"/>
    </location>
</feature>
<comment type="caution">
    <text evidence="10">The sequence shown here is derived from an EMBL/GenBank/DDBJ whole genome shotgun (WGS) entry which is preliminary data.</text>
</comment>
<feature type="transmembrane region" description="Helical" evidence="9">
    <location>
        <begin position="105"/>
        <end position="124"/>
    </location>
</feature>
<dbReference type="GO" id="GO:0006744">
    <property type="term" value="P:ubiquinone biosynthetic process"/>
    <property type="evidence" value="ECO:0007669"/>
    <property type="project" value="TreeGrafter"/>
</dbReference>
<sequence length="311" mass="34157">MRSSAGSTSAGRSLVLIKRLLRRGRGIGRAVMIEHSLFSLPFALVALLSESAGRPPWSTVGWIILAVVAARNGANALNRLVDEKIDAENPRTADRPLQTGRVRRLELILFTLFCGLLLLVSAWMLNPLCLALVPAAAVMIMGYSYTKRFTWLCHYWLGFTCSAAVMGTFLALTGSFQWRFFPLTGAVMFWVAGFDIIYALQDIDHDRSHGLRSIPARFGRFPALGFAAASFAVFMAGTVMHGLLYGFNAWYYAGVAVSGGILCWELLIAWKSEKSPENRIPFAAYKLNQTLSPIFLLFALAAVYLPGGLHG</sequence>
<dbReference type="InterPro" id="IPR044878">
    <property type="entry name" value="UbiA_sf"/>
</dbReference>
<evidence type="ECO:0000256" key="5">
    <source>
        <dbReference type="ARBA" id="ARBA00022679"/>
    </source>
</evidence>
<organism evidence="10 11">
    <name type="scientific">Marispirochaeta aestuarii</name>
    <dbReference type="NCBI Taxonomy" id="1963862"/>
    <lineage>
        <taxon>Bacteria</taxon>
        <taxon>Pseudomonadati</taxon>
        <taxon>Spirochaetota</taxon>
        <taxon>Spirochaetia</taxon>
        <taxon>Spirochaetales</taxon>
        <taxon>Spirochaetaceae</taxon>
        <taxon>Marispirochaeta</taxon>
    </lineage>
</organism>
<evidence type="ECO:0000313" key="11">
    <source>
        <dbReference type="Proteomes" id="UP000192343"/>
    </source>
</evidence>
<dbReference type="Pfam" id="PF01040">
    <property type="entry name" value="UbiA"/>
    <property type="match status" value="1"/>
</dbReference>
<gene>
    <name evidence="10" type="ORF">B4O97_04585</name>
</gene>
<dbReference type="Gene3D" id="1.20.120.1780">
    <property type="entry name" value="UbiA prenyltransferase"/>
    <property type="match status" value="1"/>
</dbReference>
<comment type="similarity">
    <text evidence="3">Belongs to the UbiA prenyltransferase family.</text>
</comment>
<comment type="cofactor">
    <cofactor evidence="1">
        <name>Mg(2+)</name>
        <dbReference type="ChEBI" id="CHEBI:18420"/>
    </cofactor>
</comment>
<dbReference type="GO" id="GO:0016765">
    <property type="term" value="F:transferase activity, transferring alkyl or aryl (other than methyl) groups"/>
    <property type="evidence" value="ECO:0007669"/>
    <property type="project" value="InterPro"/>
</dbReference>
<feature type="transmembrane region" description="Helical" evidence="9">
    <location>
        <begin position="221"/>
        <end position="244"/>
    </location>
</feature>
<evidence type="ECO:0000256" key="1">
    <source>
        <dbReference type="ARBA" id="ARBA00001946"/>
    </source>
</evidence>
<keyword evidence="7 9" id="KW-1133">Transmembrane helix</keyword>
<reference evidence="10 11" key="1">
    <citation type="submission" date="2017-03" db="EMBL/GenBank/DDBJ databases">
        <title>Draft Genome sequence of Marispirochaeta sp. strain JC444.</title>
        <authorList>
            <person name="Shivani Y."/>
            <person name="Subhash Y."/>
            <person name="Sasikala C."/>
            <person name="Ramana C."/>
        </authorList>
    </citation>
    <scope>NUCLEOTIDE SEQUENCE [LARGE SCALE GENOMIC DNA]</scope>
    <source>
        <strain evidence="10 11">JC444</strain>
    </source>
</reference>
<dbReference type="Proteomes" id="UP000192343">
    <property type="component" value="Unassembled WGS sequence"/>
</dbReference>
<proteinExistence type="inferred from homology"/>
<dbReference type="NCBIfam" id="TIGR01475">
    <property type="entry name" value="ubiA_other"/>
    <property type="match status" value="1"/>
</dbReference>
<dbReference type="PANTHER" id="PTHR11048:SF28">
    <property type="entry name" value="4-HYDROXYBENZOATE POLYPRENYLTRANSFERASE, MITOCHONDRIAL"/>
    <property type="match status" value="1"/>
</dbReference>
<evidence type="ECO:0000256" key="3">
    <source>
        <dbReference type="ARBA" id="ARBA00005985"/>
    </source>
</evidence>
<feature type="transmembrane region" description="Helical" evidence="9">
    <location>
        <begin position="27"/>
        <end position="49"/>
    </location>
</feature>
<keyword evidence="5" id="KW-0808">Transferase</keyword>
<dbReference type="CDD" id="cd13959">
    <property type="entry name" value="PT_UbiA_COQ2"/>
    <property type="match status" value="1"/>
</dbReference>
<evidence type="ECO:0000313" key="10">
    <source>
        <dbReference type="EMBL" id="ORC36906.1"/>
    </source>
</evidence>
<keyword evidence="4" id="KW-1003">Cell membrane</keyword>
<evidence type="ECO:0000256" key="4">
    <source>
        <dbReference type="ARBA" id="ARBA00022475"/>
    </source>
</evidence>
<accession>A0A1Y1S0T4</accession>
<evidence type="ECO:0000256" key="7">
    <source>
        <dbReference type="ARBA" id="ARBA00022989"/>
    </source>
</evidence>
<feature type="transmembrane region" description="Helical" evidence="9">
    <location>
        <begin position="180"/>
        <end position="200"/>
    </location>
</feature>
<feature type="transmembrane region" description="Helical" evidence="9">
    <location>
        <begin position="55"/>
        <end position="74"/>
    </location>
</feature>
<keyword evidence="11" id="KW-1185">Reference proteome</keyword>
<dbReference type="InterPro" id="IPR000537">
    <property type="entry name" value="UbiA_prenyltransferase"/>
</dbReference>
<dbReference type="EMBL" id="MWQY01000004">
    <property type="protein sequence ID" value="ORC36906.1"/>
    <property type="molecule type" value="Genomic_DNA"/>
</dbReference>
<dbReference type="InterPro" id="IPR006371">
    <property type="entry name" value="Polyprenyltransferase_UbiA-li"/>
</dbReference>
<dbReference type="STRING" id="1963862.B4O97_04585"/>